<accession>A0A8S9K2D5</accession>
<name>A0A8S9K2D5_BRACR</name>
<reference evidence="1" key="1">
    <citation type="submission" date="2019-12" db="EMBL/GenBank/DDBJ databases">
        <title>Genome sequencing and annotation of Brassica cretica.</title>
        <authorList>
            <person name="Studholme D.J."/>
            <person name="Sarris P.F."/>
        </authorList>
    </citation>
    <scope>NUCLEOTIDE SEQUENCE</scope>
    <source>
        <strain evidence="1">PFS-102/07</strain>
        <tissue evidence="1">Leaf</tissue>
    </source>
</reference>
<sequence length="94" mass="10894">MFRWEEPNQKNTMYRFGLSRHDLKPRLVELRRRSVTAGFVGDHIFSDCQKMDLPALPQRIYTLGEETPTHKSISYHTGDSNLFNALRGALNADE</sequence>
<comment type="caution">
    <text evidence="1">The sequence shown here is derived from an EMBL/GenBank/DDBJ whole genome shotgun (WGS) entry which is preliminary data.</text>
</comment>
<proteinExistence type="predicted"/>
<organism evidence="1">
    <name type="scientific">Brassica cretica</name>
    <name type="common">Mustard</name>
    <dbReference type="NCBI Taxonomy" id="69181"/>
    <lineage>
        <taxon>Eukaryota</taxon>
        <taxon>Viridiplantae</taxon>
        <taxon>Streptophyta</taxon>
        <taxon>Embryophyta</taxon>
        <taxon>Tracheophyta</taxon>
        <taxon>Spermatophyta</taxon>
        <taxon>Magnoliopsida</taxon>
        <taxon>eudicotyledons</taxon>
        <taxon>Gunneridae</taxon>
        <taxon>Pentapetalae</taxon>
        <taxon>rosids</taxon>
        <taxon>malvids</taxon>
        <taxon>Brassicales</taxon>
        <taxon>Brassicaceae</taxon>
        <taxon>Brassiceae</taxon>
        <taxon>Brassica</taxon>
    </lineage>
</organism>
<protein>
    <submittedName>
        <fullName evidence="1">Uncharacterized protein</fullName>
    </submittedName>
</protein>
<dbReference type="AlphaFoldDB" id="A0A8S9K2D5"/>
<dbReference type="EMBL" id="QGKY02000246">
    <property type="protein sequence ID" value="KAF2587576.1"/>
    <property type="molecule type" value="Genomic_DNA"/>
</dbReference>
<evidence type="ECO:0000313" key="1">
    <source>
        <dbReference type="EMBL" id="KAF2587576.1"/>
    </source>
</evidence>
<gene>
    <name evidence="1" type="ORF">F2Q70_00036176</name>
</gene>